<comment type="subcellular location">
    <subcellularLocation>
        <location evidence="2">Cell outer membrane</location>
    </subcellularLocation>
    <subcellularLocation>
        <location evidence="1">Cell surface</location>
    </subcellularLocation>
</comment>
<sequence>IGSFSVASGVNSVAVGGGAGLFNLFPTEASGDYSTAIGGAAWASGFNSTAVGNFSTAAGDDSLALGSDATATAEGSVALGQGSEADRANSVSVGSVGNERQITNVAAGELSADSTDAVNGGQLAETNTRVDGVEDRLGDVEDVAANAISYDDDNRSTLTFDGEDGTRLTNLANGSISAGSTDAVTGGQVYGGLQSAADALGGGAAVTAFGTISAPTYAIQGGNYYSVGDAFGALDAEISGLKQQVGTLDAAVNSANAGKADMSVATAATAEEASATDSNARRATSATAGTEVAAGGDETAATGTAEQRSAAATTGAAAQDGIASAQAEAPVEGADTGARSTGVQGTPTAASAGRERVSDTTSVTASATQAAGDLPASGGVTMAQVEAASAEARAYADTTATQAVTSANTYTDQRFAAFNDTFESFKGDVDRRFYDTDRRIDRQGAMGAAMLNMATSAAGIRTQNRVGVGVGFQGGESALSLGYQRAISERATVTFGGALSGDEKSVGVGAGFGW</sequence>
<evidence type="ECO:0000259" key="13">
    <source>
        <dbReference type="Pfam" id="PF05658"/>
    </source>
</evidence>
<evidence type="ECO:0000256" key="4">
    <source>
        <dbReference type="ARBA" id="ARBA00022448"/>
    </source>
</evidence>
<comment type="caution">
    <text evidence="15">The sequence shown here is derived from an EMBL/GenBank/DDBJ whole genome shotgun (WGS) entry which is preliminary data.</text>
</comment>
<dbReference type="GO" id="GO:0009279">
    <property type="term" value="C:cell outer membrane"/>
    <property type="evidence" value="ECO:0007669"/>
    <property type="project" value="UniProtKB-SubCell"/>
</dbReference>
<accession>A0A4R5UF96</accession>
<evidence type="ECO:0000256" key="1">
    <source>
        <dbReference type="ARBA" id="ARBA00004241"/>
    </source>
</evidence>
<evidence type="ECO:0000256" key="3">
    <source>
        <dbReference type="ARBA" id="ARBA00005848"/>
    </source>
</evidence>
<dbReference type="InterPro" id="IPR008635">
    <property type="entry name" value="Coiled_stalk_dom"/>
</dbReference>
<dbReference type="GO" id="GO:0009986">
    <property type="term" value="C:cell surface"/>
    <property type="evidence" value="ECO:0007669"/>
    <property type="project" value="UniProtKB-SubCell"/>
</dbReference>
<dbReference type="SUPFAM" id="SSF54523">
    <property type="entry name" value="Pili subunits"/>
    <property type="match status" value="1"/>
</dbReference>
<dbReference type="CDD" id="cd12820">
    <property type="entry name" value="LbR_YadA-like"/>
    <property type="match status" value="1"/>
</dbReference>
<feature type="domain" description="Trimeric autotransporter adhesin YadA-like C-terminal membrane anchor" evidence="12">
    <location>
        <begin position="463"/>
        <end position="514"/>
    </location>
</feature>
<organism evidence="15 16">
    <name type="scientific">Luteimonas terrae</name>
    <dbReference type="NCBI Taxonomy" id="1530191"/>
    <lineage>
        <taxon>Bacteria</taxon>
        <taxon>Pseudomonadati</taxon>
        <taxon>Pseudomonadota</taxon>
        <taxon>Gammaproteobacteria</taxon>
        <taxon>Lysobacterales</taxon>
        <taxon>Lysobacteraceae</taxon>
        <taxon>Luteimonas</taxon>
    </lineage>
</organism>
<feature type="domain" description="Trimeric autotransporter adhesin YadA-like head" evidence="13">
    <location>
        <begin position="57"/>
        <end position="83"/>
    </location>
</feature>
<keyword evidence="8" id="KW-0653">Protein transport</keyword>
<feature type="domain" description="Trimeric autotransporter adhesin YadA-like head" evidence="13">
    <location>
        <begin position="1"/>
        <end position="19"/>
    </location>
</feature>
<keyword evidence="9" id="KW-0472">Membrane</keyword>
<dbReference type="Pfam" id="PF05658">
    <property type="entry name" value="YadA_head"/>
    <property type="match status" value="3"/>
</dbReference>
<evidence type="ECO:0000256" key="2">
    <source>
        <dbReference type="ARBA" id="ARBA00004442"/>
    </source>
</evidence>
<evidence type="ECO:0000313" key="15">
    <source>
        <dbReference type="EMBL" id="TDK33999.1"/>
    </source>
</evidence>
<feature type="domain" description="Trimeric autotransporter adhesin YadA-like stalk" evidence="14">
    <location>
        <begin position="101"/>
        <end position="140"/>
    </location>
</feature>
<dbReference type="Pfam" id="PF05662">
    <property type="entry name" value="YadA_stalk"/>
    <property type="match status" value="2"/>
</dbReference>
<evidence type="ECO:0000256" key="10">
    <source>
        <dbReference type="ARBA" id="ARBA00023237"/>
    </source>
</evidence>
<evidence type="ECO:0000313" key="16">
    <source>
        <dbReference type="Proteomes" id="UP000295543"/>
    </source>
</evidence>
<gene>
    <name evidence="15" type="ORF">E2F49_08490</name>
</gene>
<evidence type="ECO:0000256" key="9">
    <source>
        <dbReference type="ARBA" id="ARBA00023136"/>
    </source>
</evidence>
<proteinExistence type="inferred from homology"/>
<dbReference type="AlphaFoldDB" id="A0A4R5UF96"/>
<dbReference type="Gene3D" id="3.30.1300.30">
    <property type="entry name" value="GSPII I/J protein-like"/>
    <property type="match status" value="1"/>
</dbReference>
<dbReference type="Pfam" id="PF03895">
    <property type="entry name" value="YadA_anchor"/>
    <property type="match status" value="1"/>
</dbReference>
<feature type="compositionally biased region" description="Low complexity" evidence="11">
    <location>
        <begin position="283"/>
        <end position="329"/>
    </location>
</feature>
<evidence type="ECO:0000259" key="14">
    <source>
        <dbReference type="Pfam" id="PF05662"/>
    </source>
</evidence>
<evidence type="ECO:0000256" key="8">
    <source>
        <dbReference type="ARBA" id="ARBA00022927"/>
    </source>
</evidence>
<evidence type="ECO:0000256" key="7">
    <source>
        <dbReference type="ARBA" id="ARBA00022729"/>
    </source>
</evidence>
<keyword evidence="7" id="KW-0732">Signal</keyword>
<evidence type="ECO:0000256" key="11">
    <source>
        <dbReference type="SAM" id="MobiDB-lite"/>
    </source>
</evidence>
<feature type="compositionally biased region" description="Polar residues" evidence="11">
    <location>
        <begin position="338"/>
        <end position="349"/>
    </location>
</feature>
<name>A0A4R5UF96_9GAMM</name>
<dbReference type="InterPro" id="IPR005594">
    <property type="entry name" value="YadA_C"/>
</dbReference>
<keyword evidence="6" id="KW-0812">Transmembrane</keyword>
<comment type="similarity">
    <text evidence="3">Belongs to the autotransporter-2 (AT-2) (TC 1.B.40) family.</text>
</comment>
<dbReference type="InterPro" id="IPR008640">
    <property type="entry name" value="Adhesin_Head_dom"/>
</dbReference>
<feature type="compositionally biased region" description="Low complexity" evidence="11">
    <location>
        <begin position="359"/>
        <end position="371"/>
    </location>
</feature>
<feature type="domain" description="Trimeric autotransporter adhesin YadA-like stalk" evidence="14">
    <location>
        <begin position="167"/>
        <end position="205"/>
    </location>
</feature>
<feature type="domain" description="Trimeric autotransporter adhesin YadA-like head" evidence="13">
    <location>
        <begin position="29"/>
        <end position="55"/>
    </location>
</feature>
<dbReference type="InterPro" id="IPR045584">
    <property type="entry name" value="Pilin-like"/>
</dbReference>
<keyword evidence="5" id="KW-1134">Transmembrane beta strand</keyword>
<evidence type="ECO:0000256" key="5">
    <source>
        <dbReference type="ARBA" id="ARBA00022452"/>
    </source>
</evidence>
<dbReference type="EMBL" id="SMTG01000002">
    <property type="protein sequence ID" value="TDK33999.1"/>
    <property type="molecule type" value="Genomic_DNA"/>
</dbReference>
<dbReference type="RefSeq" id="WP_208004837.1">
    <property type="nucleotide sequence ID" value="NZ_SMTG01000002.1"/>
</dbReference>
<dbReference type="GO" id="GO:0015031">
    <property type="term" value="P:protein transport"/>
    <property type="evidence" value="ECO:0007669"/>
    <property type="project" value="UniProtKB-KW"/>
</dbReference>
<dbReference type="SUPFAM" id="SSF101967">
    <property type="entry name" value="Adhesin YadA, collagen-binding domain"/>
    <property type="match status" value="1"/>
</dbReference>
<protein>
    <submittedName>
        <fullName evidence="15">Cell surface protein</fullName>
    </submittedName>
</protein>
<dbReference type="InterPro" id="IPR011049">
    <property type="entry name" value="Serralysin-like_metalloprot_C"/>
</dbReference>
<dbReference type="Gene3D" id="2.150.10.10">
    <property type="entry name" value="Serralysin-like metalloprotease, C-terminal"/>
    <property type="match status" value="1"/>
</dbReference>
<reference evidence="15 16" key="1">
    <citation type="submission" date="2019-03" db="EMBL/GenBank/DDBJ databases">
        <title>Luteimonas zhaokaii sp.nov., isolated from the rectal contents of Plateau pika in Yushu, Qinghai Province, China.</title>
        <authorList>
            <person name="Zhang G."/>
        </authorList>
    </citation>
    <scope>NUCLEOTIDE SEQUENCE [LARGE SCALE GENOMIC DNA]</scope>
    <source>
        <strain evidence="15 16">THG-MD21</strain>
    </source>
</reference>
<dbReference type="Gene3D" id="1.20.5.170">
    <property type="match status" value="1"/>
</dbReference>
<feature type="non-terminal residue" evidence="15">
    <location>
        <position position="1"/>
    </location>
</feature>
<feature type="region of interest" description="Disordered" evidence="11">
    <location>
        <begin position="271"/>
        <end position="376"/>
    </location>
</feature>
<evidence type="ECO:0000259" key="12">
    <source>
        <dbReference type="Pfam" id="PF03895"/>
    </source>
</evidence>
<evidence type="ECO:0000256" key="6">
    <source>
        <dbReference type="ARBA" id="ARBA00022692"/>
    </source>
</evidence>
<keyword evidence="4" id="KW-0813">Transport</keyword>
<keyword evidence="10" id="KW-0998">Cell outer membrane</keyword>
<dbReference type="Proteomes" id="UP000295543">
    <property type="component" value="Unassembled WGS sequence"/>
</dbReference>
<keyword evidence="16" id="KW-1185">Reference proteome</keyword>